<evidence type="ECO:0000313" key="2">
    <source>
        <dbReference type="EMBL" id="EEB11346.1"/>
    </source>
</evidence>
<dbReference type="EMBL" id="DS235072">
    <property type="protein sequence ID" value="EEB11346.1"/>
    <property type="molecule type" value="Genomic_DNA"/>
</dbReference>
<dbReference type="KEGG" id="phu:Phum_PHUM106830"/>
<reference evidence="2" key="2">
    <citation type="submission" date="2007-04" db="EMBL/GenBank/DDBJ databases">
        <title>The genome of the human body louse.</title>
        <authorList>
            <consortium name="The Human Body Louse Genome Consortium"/>
            <person name="Kirkness E."/>
            <person name="Walenz B."/>
            <person name="Hass B."/>
            <person name="Bruggner R."/>
            <person name="Strausberg R."/>
        </authorList>
    </citation>
    <scope>NUCLEOTIDE SEQUENCE</scope>
    <source>
        <strain evidence="2">USDA</strain>
    </source>
</reference>
<proteinExistence type="predicted"/>
<dbReference type="Proteomes" id="UP000009046">
    <property type="component" value="Unassembled WGS sequence"/>
</dbReference>
<dbReference type="HOGENOM" id="CLU_1505254_0_0_1"/>
<reference evidence="3" key="3">
    <citation type="submission" date="2021-02" db="UniProtKB">
        <authorList>
            <consortium name="EnsemblMetazoa"/>
        </authorList>
    </citation>
    <scope>IDENTIFICATION</scope>
    <source>
        <strain evidence="3">USDA</strain>
    </source>
</reference>
<dbReference type="CTD" id="8238207"/>
<dbReference type="VEuPathDB" id="VectorBase:PHUM106830"/>
<protein>
    <submittedName>
        <fullName evidence="2 3">Uncharacterized protein</fullName>
    </submittedName>
</protein>
<name>E0VD90_PEDHC</name>
<dbReference type="InParanoid" id="E0VD90"/>
<dbReference type="GeneID" id="8238207"/>
<feature type="region of interest" description="Disordered" evidence="1">
    <location>
        <begin position="74"/>
        <end position="179"/>
    </location>
</feature>
<feature type="compositionally biased region" description="Low complexity" evidence="1">
    <location>
        <begin position="75"/>
        <end position="89"/>
    </location>
</feature>
<gene>
    <name evidence="3" type="primary">8238207</name>
    <name evidence="2" type="ORF">Phum_PHUM106830</name>
</gene>
<evidence type="ECO:0000256" key="1">
    <source>
        <dbReference type="SAM" id="MobiDB-lite"/>
    </source>
</evidence>
<dbReference type="EnsemblMetazoa" id="PHUM106830-RA">
    <property type="protein sequence ID" value="PHUM106830-PA"/>
    <property type="gene ID" value="PHUM106830"/>
</dbReference>
<feature type="compositionally biased region" description="Basic and acidic residues" evidence="1">
    <location>
        <begin position="118"/>
        <end position="144"/>
    </location>
</feature>
<evidence type="ECO:0000313" key="4">
    <source>
        <dbReference type="Proteomes" id="UP000009046"/>
    </source>
</evidence>
<dbReference type="EMBL" id="AAZO01001263">
    <property type="status" value="NOT_ANNOTATED_CDS"/>
    <property type="molecule type" value="Genomic_DNA"/>
</dbReference>
<keyword evidence="4" id="KW-1185">Reference proteome</keyword>
<feature type="compositionally biased region" description="Low complexity" evidence="1">
    <location>
        <begin position="155"/>
        <end position="168"/>
    </location>
</feature>
<dbReference type="OrthoDB" id="10071059at2759"/>
<feature type="compositionally biased region" description="Low complexity" evidence="1">
    <location>
        <begin position="100"/>
        <end position="112"/>
    </location>
</feature>
<evidence type="ECO:0000313" key="3">
    <source>
        <dbReference type="EnsemblMetazoa" id="PHUM106830-PA"/>
    </source>
</evidence>
<dbReference type="RefSeq" id="XP_002424084.1">
    <property type="nucleotide sequence ID" value="XM_002424039.1"/>
</dbReference>
<dbReference type="Pfam" id="PF15323">
    <property type="entry name" value="Ashwin"/>
    <property type="match status" value="1"/>
</dbReference>
<feature type="compositionally biased region" description="Basic residues" evidence="1">
    <location>
        <begin position="170"/>
        <end position="179"/>
    </location>
</feature>
<dbReference type="AlphaFoldDB" id="E0VD90"/>
<organism>
    <name type="scientific">Pediculus humanus subsp. corporis</name>
    <name type="common">Body louse</name>
    <dbReference type="NCBI Taxonomy" id="121224"/>
    <lineage>
        <taxon>Eukaryota</taxon>
        <taxon>Metazoa</taxon>
        <taxon>Ecdysozoa</taxon>
        <taxon>Arthropoda</taxon>
        <taxon>Hexapoda</taxon>
        <taxon>Insecta</taxon>
        <taxon>Pterygota</taxon>
        <taxon>Neoptera</taxon>
        <taxon>Paraneoptera</taxon>
        <taxon>Psocodea</taxon>
        <taxon>Troctomorpha</taxon>
        <taxon>Phthiraptera</taxon>
        <taxon>Anoplura</taxon>
        <taxon>Pediculidae</taxon>
        <taxon>Pediculus</taxon>
    </lineage>
</organism>
<sequence length="179" mass="20234">MSPLLDQQKNSRFTRLENLSCMRKNELVKLFRQTILPLPQRLYRTNRRGKMLTARRVEAGLEGTNVKEKQVVEGTTGINSNRNTNSTSSENRLKPPPIDTGTSKKIKTSSGSCQTFGKSKDLDKIVINDRRKSKGEEEKMEKSSNKVKLKRGPEADPTPTESTTSSTANKKQRTLIKWP</sequence>
<dbReference type="InterPro" id="IPR024887">
    <property type="entry name" value="Ashwin"/>
</dbReference>
<reference evidence="2" key="1">
    <citation type="submission" date="2007-04" db="EMBL/GenBank/DDBJ databases">
        <title>Annotation of Pediculus humanus corporis strain USDA.</title>
        <authorList>
            <person name="Kirkness E."/>
            <person name="Hannick L."/>
            <person name="Hass B."/>
            <person name="Bruggner R."/>
            <person name="Lawson D."/>
            <person name="Bidwell S."/>
            <person name="Joardar V."/>
            <person name="Caler E."/>
            <person name="Walenz B."/>
            <person name="Inman J."/>
            <person name="Schobel S."/>
            <person name="Galinsky K."/>
            <person name="Amedeo P."/>
            <person name="Strausberg R."/>
        </authorList>
    </citation>
    <scope>NUCLEOTIDE SEQUENCE</scope>
    <source>
        <strain evidence="2">USDA</strain>
    </source>
</reference>
<accession>E0VD90</accession>